<reference evidence="1 2" key="1">
    <citation type="journal article" date="2007" name="Proc. Natl. Acad. Sci. U.S.A.">
        <title>Dandruff-associated Malassezia genomes reveal convergent and divergent virulence traits shared with plant and human fungal pathogens.</title>
        <authorList>
            <person name="Xu J."/>
            <person name="Saunders C.W."/>
            <person name="Hu P."/>
            <person name="Grant R.A."/>
            <person name="Boekhout T."/>
            <person name="Kuramae E.E."/>
            <person name="Kronstad J.W."/>
            <person name="Deangelis Y.M."/>
            <person name="Reeder N.L."/>
            <person name="Johnstone K.R."/>
            <person name="Leland M."/>
            <person name="Fieno A.M."/>
            <person name="Begley W.M."/>
            <person name="Sun Y."/>
            <person name="Lacey M.P."/>
            <person name="Chaudhary T."/>
            <person name="Keough T."/>
            <person name="Chu L."/>
            <person name="Sears R."/>
            <person name="Yuan B."/>
            <person name="Dawson T.L.Jr."/>
        </authorList>
    </citation>
    <scope>NUCLEOTIDE SEQUENCE [LARGE SCALE GENOMIC DNA]</scope>
    <source>
        <strain evidence="2">ATCC MYA-4612 / CBS 7966</strain>
    </source>
</reference>
<evidence type="ECO:0000313" key="2">
    <source>
        <dbReference type="Proteomes" id="UP000008837"/>
    </source>
</evidence>
<dbReference type="Proteomes" id="UP000008837">
    <property type="component" value="Unassembled WGS sequence"/>
</dbReference>
<dbReference type="KEGG" id="mgl:MGL_0438"/>
<keyword evidence="2" id="KW-1185">Reference proteome</keyword>
<accession>A8PTK3</accession>
<proteinExistence type="predicted"/>
<organism evidence="1 2">
    <name type="scientific">Malassezia globosa (strain ATCC MYA-4612 / CBS 7966)</name>
    <name type="common">Dandruff-associated fungus</name>
    <dbReference type="NCBI Taxonomy" id="425265"/>
    <lineage>
        <taxon>Eukaryota</taxon>
        <taxon>Fungi</taxon>
        <taxon>Dikarya</taxon>
        <taxon>Basidiomycota</taxon>
        <taxon>Ustilaginomycotina</taxon>
        <taxon>Malasseziomycetes</taxon>
        <taxon>Malasseziales</taxon>
        <taxon>Malasseziaceae</taxon>
        <taxon>Malassezia</taxon>
    </lineage>
</organism>
<dbReference type="STRING" id="425265.A8PTK3"/>
<dbReference type="VEuPathDB" id="FungiDB:MGL_0438"/>
<dbReference type="OrthoDB" id="10265837at2759"/>
<evidence type="ECO:0008006" key="3">
    <source>
        <dbReference type="Google" id="ProtNLM"/>
    </source>
</evidence>
<dbReference type="Gene3D" id="3.30.1050.10">
    <property type="entry name" value="SCP2 sterol-binding domain"/>
    <property type="match status" value="1"/>
</dbReference>
<comment type="caution">
    <text evidence="1">The sequence shown here is derived from an EMBL/GenBank/DDBJ whole genome shotgun (WGS) entry which is preliminary data.</text>
</comment>
<evidence type="ECO:0000313" key="1">
    <source>
        <dbReference type="EMBL" id="EDP45449.1"/>
    </source>
</evidence>
<dbReference type="SUPFAM" id="SSF55718">
    <property type="entry name" value="SCP-like"/>
    <property type="match status" value="1"/>
</dbReference>
<dbReference type="GeneID" id="5856969"/>
<protein>
    <recommendedName>
        <fullName evidence="3">SCP2 domain-containing protein</fullName>
    </recommendedName>
</protein>
<name>A8PTK3_MALGO</name>
<dbReference type="InterPro" id="IPR036527">
    <property type="entry name" value="SCP2_sterol-bd_dom_sf"/>
</dbReference>
<dbReference type="InParanoid" id="A8PTK3"/>
<gene>
    <name evidence="1" type="ORF">MGL_0438</name>
</gene>
<sequence>MPGKVYEPLANHALSVYPNLNAPGFDSSKVFALTALYIANPPPGFPSKGYLEKNLASVYVFVIHPTQRKGRESPKNPEIFYINITRHKVEVGRGKPPSVSSSFFSRKQHKVTVLECGDREFLDIATGKARIQPLIDEKKIRFKGKLDYFEKILQILHHERSKLYKAVVTEPQKHANESSELEDSDDSLTFSHVPALRARL</sequence>
<dbReference type="RefSeq" id="XP_001732663.1">
    <property type="nucleotide sequence ID" value="XM_001732611.1"/>
</dbReference>
<dbReference type="EMBL" id="AAYY01000001">
    <property type="protein sequence ID" value="EDP45449.1"/>
    <property type="molecule type" value="Genomic_DNA"/>
</dbReference>
<dbReference type="OMA" id="NDARDTD"/>
<dbReference type="AlphaFoldDB" id="A8PTK3"/>